<dbReference type="InterPro" id="IPR036986">
    <property type="entry name" value="S4_RNA-bd_sf"/>
</dbReference>
<accession>A0A4R0XQB5</accession>
<dbReference type="EC" id="5.4.99.-" evidence="6"/>
<protein>
    <recommendedName>
        <fullName evidence="6">Pseudouridine synthase</fullName>
        <ecNumber evidence="6">5.4.99.-</ecNumber>
    </recommendedName>
</protein>
<evidence type="ECO:0000256" key="5">
    <source>
        <dbReference type="PROSITE-ProRule" id="PRU00182"/>
    </source>
</evidence>
<comment type="caution">
    <text evidence="8">The sequence shown here is derived from an EMBL/GenBank/DDBJ whole genome shotgun (WGS) entry which is preliminary data.</text>
</comment>
<dbReference type="GO" id="GO:0120159">
    <property type="term" value="F:rRNA pseudouridine synthase activity"/>
    <property type="evidence" value="ECO:0007669"/>
    <property type="project" value="UniProtKB-ARBA"/>
</dbReference>
<comment type="catalytic activity">
    <reaction evidence="1 6">
        <text>a uridine in RNA = a pseudouridine in RNA</text>
        <dbReference type="Rhea" id="RHEA:48348"/>
        <dbReference type="Rhea" id="RHEA-COMP:12068"/>
        <dbReference type="Rhea" id="RHEA-COMP:12069"/>
        <dbReference type="ChEBI" id="CHEBI:65314"/>
        <dbReference type="ChEBI" id="CHEBI:65315"/>
    </reaction>
</comment>
<dbReference type="CDD" id="cd02869">
    <property type="entry name" value="PseudoU_synth_RluA_like"/>
    <property type="match status" value="1"/>
</dbReference>
<dbReference type="Proteomes" id="UP000294192">
    <property type="component" value="Unassembled WGS sequence"/>
</dbReference>
<name>A0A4R0XQB5_9MOLU</name>
<keyword evidence="9" id="KW-1185">Reference proteome</keyword>
<dbReference type="PANTHER" id="PTHR21600">
    <property type="entry name" value="MITOCHONDRIAL RNA PSEUDOURIDINE SYNTHASE"/>
    <property type="match status" value="1"/>
</dbReference>
<dbReference type="InterPro" id="IPR050188">
    <property type="entry name" value="RluA_PseudoU_synthase"/>
</dbReference>
<dbReference type="CDD" id="cd00165">
    <property type="entry name" value="S4"/>
    <property type="match status" value="1"/>
</dbReference>
<dbReference type="OrthoDB" id="9807829at2"/>
<dbReference type="InterPro" id="IPR006224">
    <property type="entry name" value="PsdUridine_synth_RluA-like_CS"/>
</dbReference>
<dbReference type="EMBL" id="PSZO01000003">
    <property type="protein sequence ID" value="TCG11765.1"/>
    <property type="molecule type" value="Genomic_DNA"/>
</dbReference>
<evidence type="ECO:0000256" key="2">
    <source>
        <dbReference type="ARBA" id="ARBA00010876"/>
    </source>
</evidence>
<dbReference type="SMART" id="SM00363">
    <property type="entry name" value="S4"/>
    <property type="match status" value="1"/>
</dbReference>
<dbReference type="PROSITE" id="PS50889">
    <property type="entry name" value="S4"/>
    <property type="match status" value="1"/>
</dbReference>
<keyword evidence="3 6" id="KW-0413">Isomerase</keyword>
<dbReference type="InterPro" id="IPR006145">
    <property type="entry name" value="PsdUridine_synth_RsuA/RluA"/>
</dbReference>
<evidence type="ECO:0000313" key="8">
    <source>
        <dbReference type="EMBL" id="TCG11765.1"/>
    </source>
</evidence>
<dbReference type="GO" id="GO:0000455">
    <property type="term" value="P:enzyme-directed rRNA pseudouridine synthesis"/>
    <property type="evidence" value="ECO:0007669"/>
    <property type="project" value="TreeGrafter"/>
</dbReference>
<dbReference type="PANTHER" id="PTHR21600:SF44">
    <property type="entry name" value="RIBOSOMAL LARGE SUBUNIT PSEUDOURIDINE SYNTHASE D"/>
    <property type="match status" value="1"/>
</dbReference>
<feature type="active site" evidence="4">
    <location>
        <position position="134"/>
    </location>
</feature>
<evidence type="ECO:0000256" key="1">
    <source>
        <dbReference type="ARBA" id="ARBA00000073"/>
    </source>
</evidence>
<dbReference type="RefSeq" id="WP_131598576.1">
    <property type="nucleotide sequence ID" value="NZ_CBDBYK010000001.1"/>
</dbReference>
<dbReference type="GO" id="GO:0003723">
    <property type="term" value="F:RNA binding"/>
    <property type="evidence" value="ECO:0007669"/>
    <property type="project" value="UniProtKB-KW"/>
</dbReference>
<proteinExistence type="inferred from homology"/>
<dbReference type="InterPro" id="IPR020103">
    <property type="entry name" value="PsdUridine_synth_cat_dom_sf"/>
</dbReference>
<evidence type="ECO:0000256" key="6">
    <source>
        <dbReference type="RuleBase" id="RU362028"/>
    </source>
</evidence>
<comment type="similarity">
    <text evidence="2 6">Belongs to the pseudouridine synthase RluA family.</text>
</comment>
<dbReference type="AlphaFoldDB" id="A0A4R0XQB5"/>
<dbReference type="Gene3D" id="3.30.2350.10">
    <property type="entry name" value="Pseudouridine synthase"/>
    <property type="match status" value="1"/>
</dbReference>
<dbReference type="Gene3D" id="3.10.290.10">
    <property type="entry name" value="RNA-binding S4 domain"/>
    <property type="match status" value="1"/>
</dbReference>
<dbReference type="InterPro" id="IPR006225">
    <property type="entry name" value="PsdUridine_synth_RluC/D"/>
</dbReference>
<evidence type="ECO:0000256" key="4">
    <source>
        <dbReference type="PIRSR" id="PIRSR606225-1"/>
    </source>
</evidence>
<evidence type="ECO:0000313" key="9">
    <source>
        <dbReference type="Proteomes" id="UP000294192"/>
    </source>
</evidence>
<dbReference type="SUPFAM" id="SSF55120">
    <property type="entry name" value="Pseudouridine synthase"/>
    <property type="match status" value="1"/>
</dbReference>
<evidence type="ECO:0000256" key="3">
    <source>
        <dbReference type="ARBA" id="ARBA00023235"/>
    </source>
</evidence>
<comment type="function">
    <text evidence="6">Responsible for synthesis of pseudouridine from uracil.</text>
</comment>
<dbReference type="InterPro" id="IPR002942">
    <property type="entry name" value="S4_RNA-bd"/>
</dbReference>
<dbReference type="Pfam" id="PF00849">
    <property type="entry name" value="PseudoU_synth_2"/>
    <property type="match status" value="1"/>
</dbReference>
<reference evidence="8 9" key="1">
    <citation type="submission" date="2018-02" db="EMBL/GenBank/DDBJ databases">
        <title>Mycoplasma marinum and Mycoplasma todarodis sp. nov., moderately halophilic and psychrotolerant mycoplasmas isolated from cephalopods.</title>
        <authorList>
            <person name="Viver T."/>
        </authorList>
    </citation>
    <scope>NUCLEOTIDE SEQUENCE [LARGE SCALE GENOMIC DNA]</scope>
    <source>
        <strain evidence="8 9">PE</strain>
    </source>
</reference>
<dbReference type="NCBIfam" id="TIGR00005">
    <property type="entry name" value="rluA_subfam"/>
    <property type="match status" value="1"/>
</dbReference>
<organism evidence="8 9">
    <name type="scientific">Mycoplasma marinum</name>
    <dbReference type="NCBI Taxonomy" id="1937190"/>
    <lineage>
        <taxon>Bacteria</taxon>
        <taxon>Bacillati</taxon>
        <taxon>Mycoplasmatota</taxon>
        <taxon>Mollicutes</taxon>
        <taxon>Mycoplasmataceae</taxon>
        <taxon>Mycoplasma</taxon>
    </lineage>
</organism>
<dbReference type="SUPFAM" id="SSF55174">
    <property type="entry name" value="Alpha-L RNA-binding motif"/>
    <property type="match status" value="1"/>
</dbReference>
<feature type="domain" description="RNA-binding S4" evidence="7">
    <location>
        <begin position="10"/>
        <end position="67"/>
    </location>
</feature>
<gene>
    <name evidence="8" type="ORF">C4B24_01275</name>
</gene>
<keyword evidence="5" id="KW-0694">RNA-binding</keyword>
<dbReference type="PROSITE" id="PS01129">
    <property type="entry name" value="PSI_RLU"/>
    <property type="match status" value="1"/>
</dbReference>
<evidence type="ECO:0000259" key="7">
    <source>
        <dbReference type="SMART" id="SM00363"/>
    </source>
</evidence>
<sequence>MEKLVARYTDRIDKYIADNTSISRTDVQTLIKGHAIEVDGISVRKANFKVNEGNEIKVTRIVQREINIIAQEMELNVVYEDDDIIVINKPSGLVVHPAPGHPNGTLVNGLMHRFKGQLSDINGEVRPGIVHRIDKDTSGLLVVAKNNRAHAHLAQEIKDHKVERTYMALVKGRVTNEITHIDLPIGRDSKHRQRMAVQRQNSKHAKTHVFIEKVMENTTLVRCELETGRTHQIRVHLNYIGHPIIGDPLYGTKIDDFGQRLHAYQLKLLHPNGEVMFFEAPVPKEFFENVKK</sequence>